<gene>
    <name evidence="2" type="ORF">ACA1_376780</name>
</gene>
<organism evidence="2 3">
    <name type="scientific">Acanthamoeba castellanii (strain ATCC 30010 / Neff)</name>
    <dbReference type="NCBI Taxonomy" id="1257118"/>
    <lineage>
        <taxon>Eukaryota</taxon>
        <taxon>Amoebozoa</taxon>
        <taxon>Discosea</taxon>
        <taxon>Longamoebia</taxon>
        <taxon>Centramoebida</taxon>
        <taxon>Acanthamoebidae</taxon>
        <taxon>Acanthamoeba</taxon>
    </lineage>
</organism>
<evidence type="ECO:0000313" key="3">
    <source>
        <dbReference type="Proteomes" id="UP000011083"/>
    </source>
</evidence>
<name>L8HHM4_ACACF</name>
<proteinExistence type="predicted"/>
<dbReference type="KEGG" id="acan:ACA1_376780"/>
<accession>L8HHM4</accession>
<dbReference type="EMBL" id="KB007836">
    <property type="protein sequence ID" value="ELR24203.1"/>
    <property type="molecule type" value="Genomic_DNA"/>
</dbReference>
<dbReference type="GeneID" id="14925214"/>
<dbReference type="AlphaFoldDB" id="L8HHM4"/>
<protein>
    <submittedName>
        <fullName evidence="2">Uncharacterized protein</fullName>
    </submittedName>
</protein>
<sequence>MQIVKFAIVALLVCFFVAAVFGQGRGGQDYETAAVTDDINEYHYGEIRQAVADHYDQRRRGGKDIDVDIDIKKLEIEFEKNFFIVIKKGRS</sequence>
<feature type="chain" id="PRO_5003991241" evidence="1">
    <location>
        <begin position="23"/>
        <end position="91"/>
    </location>
</feature>
<feature type="signal peptide" evidence="1">
    <location>
        <begin position="1"/>
        <end position="22"/>
    </location>
</feature>
<reference evidence="2 3" key="1">
    <citation type="journal article" date="2013" name="Genome Biol.">
        <title>Genome of Acanthamoeba castellanii highlights extensive lateral gene transfer and early evolution of tyrosine kinase signaling.</title>
        <authorList>
            <person name="Clarke M."/>
            <person name="Lohan A.J."/>
            <person name="Liu B."/>
            <person name="Lagkouvardos I."/>
            <person name="Roy S."/>
            <person name="Zafar N."/>
            <person name="Bertelli C."/>
            <person name="Schilde C."/>
            <person name="Kianianmomeni A."/>
            <person name="Burglin T.R."/>
            <person name="Frech C."/>
            <person name="Turcotte B."/>
            <person name="Kopec K.O."/>
            <person name="Synnott J.M."/>
            <person name="Choo C."/>
            <person name="Paponov I."/>
            <person name="Finkler A."/>
            <person name="Soon Heng Tan C."/>
            <person name="Hutchins A.P."/>
            <person name="Weinmeier T."/>
            <person name="Rattei T."/>
            <person name="Chu J.S."/>
            <person name="Gimenez G."/>
            <person name="Irimia M."/>
            <person name="Rigden D.J."/>
            <person name="Fitzpatrick D.A."/>
            <person name="Lorenzo-Morales J."/>
            <person name="Bateman A."/>
            <person name="Chiu C.H."/>
            <person name="Tang P."/>
            <person name="Hegemann P."/>
            <person name="Fromm H."/>
            <person name="Raoult D."/>
            <person name="Greub G."/>
            <person name="Miranda-Saavedra D."/>
            <person name="Chen N."/>
            <person name="Nash P."/>
            <person name="Ginger M.L."/>
            <person name="Horn M."/>
            <person name="Schaap P."/>
            <person name="Caler L."/>
            <person name="Loftus B."/>
        </authorList>
    </citation>
    <scope>NUCLEOTIDE SEQUENCE [LARGE SCALE GENOMIC DNA]</scope>
    <source>
        <strain evidence="2 3">Neff</strain>
    </source>
</reference>
<dbReference type="Proteomes" id="UP000011083">
    <property type="component" value="Unassembled WGS sequence"/>
</dbReference>
<evidence type="ECO:0000313" key="2">
    <source>
        <dbReference type="EMBL" id="ELR24203.1"/>
    </source>
</evidence>
<evidence type="ECO:0000256" key="1">
    <source>
        <dbReference type="SAM" id="SignalP"/>
    </source>
</evidence>
<dbReference type="VEuPathDB" id="AmoebaDB:ACA1_376780"/>
<keyword evidence="1" id="KW-0732">Signal</keyword>
<keyword evidence="3" id="KW-1185">Reference proteome</keyword>
<dbReference type="RefSeq" id="XP_004353731.1">
    <property type="nucleotide sequence ID" value="XM_004353679.1"/>
</dbReference>